<keyword evidence="3" id="KW-1185">Reference proteome</keyword>
<dbReference type="EMBL" id="JBHSLF010000049">
    <property type="protein sequence ID" value="MFC5345476.1"/>
    <property type="molecule type" value="Genomic_DNA"/>
</dbReference>
<evidence type="ECO:0000256" key="1">
    <source>
        <dbReference type="SAM" id="MobiDB-lite"/>
    </source>
</evidence>
<feature type="compositionally biased region" description="Gly residues" evidence="1">
    <location>
        <begin position="371"/>
        <end position="397"/>
    </location>
</feature>
<evidence type="ECO:0000313" key="2">
    <source>
        <dbReference type="EMBL" id="MFC5345476.1"/>
    </source>
</evidence>
<sequence>MLSNHSARLELPYLAAGQLQKHVTLNQALTRLDALAQTAVVSRSLAAQPADPDDGDLYILPAAPTGAVWSGWSEGDLVRAELGGWTRVPAPEGTLAVVLDEGGLVVRGDDGWTPFPTRLQSLTRLGLATEADADNPFAAKLNKALWTALSAGEGGDGGLRFTFNKSGASDVLSLLFQSGYGGRAELGLIGDDDLTLKVSPDGAIWRQALRIDRDDARIWFDQGAARAETVRLTASGDFTPPDWARLLIVTAIGGGGGGGAGAFGSSGVRPGGGGGGGGGLSRVVWRVEDLPGDLTVSIGAGGASGAAGGDTVVAASGATLLTARGGQPGANGSAGGAGGSAGPGLDGGNPGGATSTTTTAETGRSLTSPGAPGGGGGGGGLDASGTARAGGPGGSGGALAAPAAGGLGGVSAAGSAGSAPASLVSDAGGGGGGAGAVTSGAGPGGGAAGPRGAGGGGGAAGVTSGGLGGAGSAGIVVILIQG</sequence>
<accession>A0ABW0FVC6</accession>
<evidence type="ECO:0000313" key="3">
    <source>
        <dbReference type="Proteomes" id="UP001596152"/>
    </source>
</evidence>
<feature type="compositionally biased region" description="Gly residues" evidence="1">
    <location>
        <begin position="326"/>
        <end position="351"/>
    </location>
</feature>
<dbReference type="Pfam" id="PF10983">
    <property type="entry name" value="DUF2793"/>
    <property type="match status" value="1"/>
</dbReference>
<protein>
    <submittedName>
        <fullName evidence="2">DUF2793 domain-containing protein</fullName>
    </submittedName>
</protein>
<proteinExistence type="predicted"/>
<dbReference type="InterPro" id="IPR021251">
    <property type="entry name" value="DUF2793"/>
</dbReference>
<dbReference type="RefSeq" id="WP_374038810.1">
    <property type="nucleotide sequence ID" value="NZ_CP169082.1"/>
</dbReference>
<feature type="region of interest" description="Disordered" evidence="1">
    <location>
        <begin position="441"/>
        <end position="460"/>
    </location>
</feature>
<dbReference type="Proteomes" id="UP001596152">
    <property type="component" value="Unassembled WGS sequence"/>
</dbReference>
<reference evidence="3" key="1">
    <citation type="journal article" date="2019" name="Int. J. Syst. Evol. Microbiol.">
        <title>The Global Catalogue of Microorganisms (GCM) 10K type strain sequencing project: providing services to taxonomists for standard genome sequencing and annotation.</title>
        <authorList>
            <consortium name="The Broad Institute Genomics Platform"/>
            <consortium name="The Broad Institute Genome Sequencing Center for Infectious Disease"/>
            <person name="Wu L."/>
            <person name="Ma J."/>
        </authorList>
    </citation>
    <scope>NUCLEOTIDE SEQUENCE [LARGE SCALE GENOMIC DNA]</scope>
    <source>
        <strain evidence="3">JCM 12125</strain>
    </source>
</reference>
<comment type="caution">
    <text evidence="2">The sequence shown here is derived from an EMBL/GenBank/DDBJ whole genome shotgun (WGS) entry which is preliminary data.</text>
</comment>
<gene>
    <name evidence="2" type="ORF">ACFPIE_16290</name>
</gene>
<feature type="compositionally biased region" description="Low complexity" evidence="1">
    <location>
        <begin position="352"/>
        <end position="370"/>
    </location>
</feature>
<organism evidence="2 3">
    <name type="scientific">Brevundimonas staleyi</name>
    <dbReference type="NCBI Taxonomy" id="74326"/>
    <lineage>
        <taxon>Bacteria</taxon>
        <taxon>Pseudomonadati</taxon>
        <taxon>Pseudomonadota</taxon>
        <taxon>Alphaproteobacteria</taxon>
        <taxon>Caulobacterales</taxon>
        <taxon>Caulobacteraceae</taxon>
        <taxon>Brevundimonas</taxon>
    </lineage>
</organism>
<feature type="region of interest" description="Disordered" evidence="1">
    <location>
        <begin position="326"/>
        <end position="397"/>
    </location>
</feature>
<name>A0ABW0FVC6_9CAUL</name>